<feature type="binding site" evidence="8">
    <location>
        <position position="410"/>
    </location>
    <ligand>
        <name>ATP</name>
        <dbReference type="ChEBI" id="CHEBI:30616"/>
    </ligand>
</feature>
<dbReference type="SMART" id="SM01086">
    <property type="entry name" value="ClpB_D2-small"/>
    <property type="match status" value="1"/>
</dbReference>
<dbReference type="Pfam" id="PF07724">
    <property type="entry name" value="AAA_2"/>
    <property type="match status" value="1"/>
</dbReference>
<comment type="similarity">
    <text evidence="2 8">Belongs to the ClpX chaperone family. HslU subfamily.</text>
</comment>
<dbReference type="PANTHER" id="PTHR48102">
    <property type="entry name" value="ATP-DEPENDENT CLP PROTEASE ATP-BINDING SUBUNIT CLPX-LIKE, MITOCHONDRIAL-RELATED"/>
    <property type="match status" value="1"/>
</dbReference>
<feature type="domain" description="AAA+ ATPase" evidence="9">
    <location>
        <begin position="49"/>
        <end position="349"/>
    </location>
</feature>
<dbReference type="NCBIfam" id="NF003544">
    <property type="entry name" value="PRK05201.1"/>
    <property type="match status" value="1"/>
</dbReference>
<comment type="subcellular location">
    <subcellularLocation>
        <location evidence="1 8">Cytoplasm</location>
    </subcellularLocation>
</comment>
<dbReference type="GO" id="GO:0043335">
    <property type="term" value="P:protein unfolding"/>
    <property type="evidence" value="ECO:0007669"/>
    <property type="project" value="UniProtKB-UniRule"/>
</dbReference>
<dbReference type="Proteomes" id="UP000198656">
    <property type="component" value="Unassembled WGS sequence"/>
</dbReference>
<keyword evidence="3 8" id="KW-0963">Cytoplasm</keyword>
<dbReference type="InterPro" id="IPR027417">
    <property type="entry name" value="P-loop_NTPase"/>
</dbReference>
<dbReference type="STRING" id="1121419.SAMN05443529_10119"/>
<evidence type="ECO:0000256" key="1">
    <source>
        <dbReference type="ARBA" id="ARBA00004496"/>
    </source>
</evidence>
<evidence type="ECO:0000256" key="3">
    <source>
        <dbReference type="ARBA" id="ARBA00022490"/>
    </source>
</evidence>
<evidence type="ECO:0000259" key="9">
    <source>
        <dbReference type="SMART" id="SM00382"/>
    </source>
</evidence>
<dbReference type="GO" id="GO:0005524">
    <property type="term" value="F:ATP binding"/>
    <property type="evidence" value="ECO:0007669"/>
    <property type="project" value="UniProtKB-UniRule"/>
</dbReference>
<dbReference type="InterPro" id="IPR050052">
    <property type="entry name" value="ATP-dep_Clp_protease_ClpX"/>
</dbReference>
<organism evidence="11 12">
    <name type="scientific">Desulfosporosinus hippei DSM 8344</name>
    <dbReference type="NCBI Taxonomy" id="1121419"/>
    <lineage>
        <taxon>Bacteria</taxon>
        <taxon>Bacillati</taxon>
        <taxon>Bacillota</taxon>
        <taxon>Clostridia</taxon>
        <taxon>Eubacteriales</taxon>
        <taxon>Desulfitobacteriaceae</taxon>
        <taxon>Desulfosporosinus</taxon>
    </lineage>
</organism>
<dbReference type="AlphaFoldDB" id="A0A1G7RBP2"/>
<keyword evidence="4 8" id="KW-0547">Nucleotide-binding</keyword>
<accession>A0A1G7RBP2</accession>
<evidence type="ECO:0000256" key="4">
    <source>
        <dbReference type="ARBA" id="ARBA00022741"/>
    </source>
</evidence>
<dbReference type="FunFam" id="3.40.50.300:FF:000220">
    <property type="entry name" value="ATP-dependent protease ATPase subunit HslU"/>
    <property type="match status" value="1"/>
</dbReference>
<evidence type="ECO:0000256" key="5">
    <source>
        <dbReference type="ARBA" id="ARBA00022840"/>
    </source>
</evidence>
<dbReference type="InterPro" id="IPR019489">
    <property type="entry name" value="Clp_ATPase_C"/>
</dbReference>
<dbReference type="GO" id="GO:0016887">
    <property type="term" value="F:ATP hydrolysis activity"/>
    <property type="evidence" value="ECO:0007669"/>
    <property type="project" value="InterPro"/>
</dbReference>
<evidence type="ECO:0000313" key="11">
    <source>
        <dbReference type="EMBL" id="SDG07609.1"/>
    </source>
</evidence>
<keyword evidence="5 8" id="KW-0067">ATP-binding</keyword>
<comment type="function">
    <text evidence="8">ATPase subunit of a proteasome-like degradation complex; this subunit has chaperone activity. The binding of ATP and its subsequent hydrolysis by HslU are essential for unfolding of protein substrates subsequently hydrolyzed by HslV. HslU recognizes the N-terminal part of its protein substrates and unfolds these before they are guided to HslV for hydrolysis.</text>
</comment>
<proteinExistence type="inferred from homology"/>
<dbReference type="GO" id="GO:0008233">
    <property type="term" value="F:peptidase activity"/>
    <property type="evidence" value="ECO:0007669"/>
    <property type="project" value="UniProtKB-KW"/>
</dbReference>
<dbReference type="Gene3D" id="1.10.8.60">
    <property type="match status" value="1"/>
</dbReference>
<evidence type="ECO:0000256" key="8">
    <source>
        <dbReference type="HAMAP-Rule" id="MF_00249"/>
    </source>
</evidence>
<feature type="binding site" evidence="8">
    <location>
        <begin position="60"/>
        <end position="65"/>
    </location>
    <ligand>
        <name>ATP</name>
        <dbReference type="ChEBI" id="CHEBI:30616"/>
    </ligand>
</feature>
<sequence length="461" mass="52097">MEHLTPRQIVLELDQYIIGQNAAKRAVAVALRNRYRRSCLPEDLQEEVIPKNILMIGPTGVGKTEIARRLAKLVRAPFIKIEATKFTEVGYVGRDVESIIRDLVEISLRMVKAERMEQVLAQAAVNAEKRLLELLVPEKRSESTSSNPFQMLFGQASNQEKEPQVTPEIEKERKLVKEHLLRGELEEKVIDITVEESTPLSDMLGNNNMMEMGLNIQDMMSGMLPKRHKKRKVNVREARKILIQEEAQNLIDQDEAVQEAIRRTEQEGIVFLDEIDKIAGREGTSGADVSRGGVQRDILPIVEGSTVVSKYGPVKTDHILFIAAGAFHVSKPSDLIPELQGRFPIRVELESLSVADFKRILTEPQSSLIKQYSALLRTEGINVDFTENAIDELAEVAYKVNSTTENIGARRLHTIVEKVLEELSFEASELPEDYTVTINKEYVEHRLGDVIKNQDLARYIL</sequence>
<dbReference type="RefSeq" id="WP_092328398.1">
    <property type="nucleotide sequence ID" value="NZ_FNCP01000001.1"/>
</dbReference>
<reference evidence="12" key="1">
    <citation type="submission" date="2016-10" db="EMBL/GenBank/DDBJ databases">
        <authorList>
            <person name="Varghese N."/>
            <person name="Submissions S."/>
        </authorList>
    </citation>
    <scope>NUCLEOTIDE SEQUENCE [LARGE SCALE GENOMIC DNA]</scope>
    <source>
        <strain evidence="12">DSM 8344</strain>
    </source>
</reference>
<comment type="subunit">
    <text evidence="7">A double ring-shaped homohexamer of ClpQ is capped on each side by a ring-shaped ClpY homohexamer. The assembly of the ClpQ/ClpY complex is dependent on binding of ATP.</text>
</comment>
<dbReference type="GO" id="GO:0009376">
    <property type="term" value="C:HslUV protease complex"/>
    <property type="evidence" value="ECO:0007669"/>
    <property type="project" value="UniProtKB-UniRule"/>
</dbReference>
<dbReference type="SUPFAM" id="SSF52540">
    <property type="entry name" value="P-loop containing nucleoside triphosphate hydrolases"/>
    <property type="match status" value="1"/>
</dbReference>
<evidence type="ECO:0000256" key="7">
    <source>
        <dbReference type="ARBA" id="ARBA00065893"/>
    </source>
</evidence>
<dbReference type="PANTHER" id="PTHR48102:SF3">
    <property type="entry name" value="ATP-DEPENDENT PROTEASE ATPASE SUBUNIT HSLU"/>
    <property type="match status" value="1"/>
</dbReference>
<dbReference type="Pfam" id="PF10431">
    <property type="entry name" value="ClpB_D2-small"/>
    <property type="match status" value="1"/>
</dbReference>
<feature type="binding site" evidence="8">
    <location>
        <position position="273"/>
    </location>
    <ligand>
        <name>ATP</name>
        <dbReference type="ChEBI" id="CHEBI:30616"/>
    </ligand>
</feature>
<dbReference type="Pfam" id="PF00004">
    <property type="entry name" value="AAA"/>
    <property type="match status" value="1"/>
</dbReference>
<dbReference type="OrthoDB" id="9804062at2"/>
<comment type="subunit">
    <text evidence="8">A double ring-shaped homohexamer of HslV is capped on each side by a ring-shaped HslU homohexamer. The assembly of the HslU/HslV complex is dependent on binding of ATP.</text>
</comment>
<dbReference type="HAMAP" id="MF_00249">
    <property type="entry name" value="HslU"/>
    <property type="match status" value="1"/>
</dbReference>
<dbReference type="InterPro" id="IPR003959">
    <property type="entry name" value="ATPase_AAA_core"/>
</dbReference>
<gene>
    <name evidence="8" type="primary">hslU</name>
    <name evidence="11" type="ORF">SAMN05443529_10119</name>
</gene>
<evidence type="ECO:0000259" key="10">
    <source>
        <dbReference type="SMART" id="SM01086"/>
    </source>
</evidence>
<keyword evidence="6 8" id="KW-0143">Chaperone</keyword>
<evidence type="ECO:0000256" key="2">
    <source>
        <dbReference type="ARBA" id="ARBA00009771"/>
    </source>
</evidence>
<keyword evidence="12" id="KW-1185">Reference proteome</keyword>
<dbReference type="EMBL" id="FNCP01000001">
    <property type="protein sequence ID" value="SDG07609.1"/>
    <property type="molecule type" value="Genomic_DNA"/>
</dbReference>
<dbReference type="GO" id="GO:0036402">
    <property type="term" value="F:proteasome-activating activity"/>
    <property type="evidence" value="ECO:0007669"/>
    <property type="project" value="UniProtKB-UniRule"/>
</dbReference>
<keyword evidence="11" id="KW-0645">Protease</keyword>
<dbReference type="Gene3D" id="3.40.50.300">
    <property type="entry name" value="P-loop containing nucleotide triphosphate hydrolases"/>
    <property type="match status" value="2"/>
</dbReference>
<feature type="domain" description="Clp ATPase C-terminal" evidence="10">
    <location>
        <begin position="352"/>
        <end position="447"/>
    </location>
</feature>
<keyword evidence="11" id="KW-0378">Hydrolase</keyword>
<dbReference type="InterPro" id="IPR003593">
    <property type="entry name" value="AAA+_ATPase"/>
</dbReference>
<dbReference type="SMART" id="SM00382">
    <property type="entry name" value="AAA"/>
    <property type="match status" value="1"/>
</dbReference>
<name>A0A1G7RBP2_9FIRM</name>
<dbReference type="NCBIfam" id="TIGR00390">
    <property type="entry name" value="hslU"/>
    <property type="match status" value="1"/>
</dbReference>
<evidence type="ECO:0000313" key="12">
    <source>
        <dbReference type="Proteomes" id="UP000198656"/>
    </source>
</evidence>
<dbReference type="FunFam" id="3.40.50.300:FF:000213">
    <property type="entry name" value="ATP-dependent protease ATPase subunit HslU"/>
    <property type="match status" value="1"/>
</dbReference>
<feature type="binding site" evidence="8">
    <location>
        <position position="18"/>
    </location>
    <ligand>
        <name>ATP</name>
        <dbReference type="ChEBI" id="CHEBI:30616"/>
    </ligand>
</feature>
<feature type="binding site" evidence="8">
    <location>
        <position position="338"/>
    </location>
    <ligand>
        <name>ATP</name>
        <dbReference type="ChEBI" id="CHEBI:30616"/>
    </ligand>
</feature>
<dbReference type="InterPro" id="IPR004491">
    <property type="entry name" value="HslU"/>
</dbReference>
<evidence type="ECO:0000256" key="6">
    <source>
        <dbReference type="ARBA" id="ARBA00023186"/>
    </source>
</evidence>
<protein>
    <recommendedName>
        <fullName evidence="8">ATP-dependent protease ATPase subunit HslU</fullName>
    </recommendedName>
    <alternativeName>
        <fullName evidence="8">Unfoldase HslU</fullName>
    </alternativeName>
</protein>
<dbReference type="CDD" id="cd19498">
    <property type="entry name" value="RecA-like_HslU"/>
    <property type="match status" value="1"/>
</dbReference>